<keyword evidence="2" id="KW-0813">Transport</keyword>
<comment type="subcellular location">
    <subcellularLocation>
        <location evidence="1">Membrane</location>
        <topology evidence="1">Multi-pass membrane protein</topology>
    </subcellularLocation>
</comment>
<evidence type="ECO:0000256" key="8">
    <source>
        <dbReference type="SAM" id="Phobius"/>
    </source>
</evidence>
<dbReference type="Gene3D" id="1.10.3720.10">
    <property type="entry name" value="MetI-like"/>
    <property type="match status" value="1"/>
</dbReference>
<keyword evidence="5 8" id="KW-1133">Transmembrane helix</keyword>
<dbReference type="NCBIfam" id="TIGR01581">
    <property type="entry name" value="Mo_ABC_porter"/>
    <property type="match status" value="1"/>
</dbReference>
<dbReference type="GO" id="GO:0005886">
    <property type="term" value="C:plasma membrane"/>
    <property type="evidence" value="ECO:0007669"/>
    <property type="project" value="TreeGrafter"/>
</dbReference>
<evidence type="ECO:0000256" key="1">
    <source>
        <dbReference type="ARBA" id="ARBA00004141"/>
    </source>
</evidence>
<keyword evidence="6" id="KW-0764">Sulfate transport</keyword>
<feature type="transmembrane region" description="Helical" evidence="8">
    <location>
        <begin position="240"/>
        <end position="261"/>
    </location>
</feature>
<evidence type="ECO:0000256" key="3">
    <source>
        <dbReference type="ARBA" id="ARBA00022505"/>
    </source>
</evidence>
<keyword evidence="4 8" id="KW-0812">Transmembrane</keyword>
<dbReference type="EMBL" id="LNQE01001280">
    <property type="protein sequence ID" value="KUG19509.1"/>
    <property type="molecule type" value="Genomic_DNA"/>
</dbReference>
<gene>
    <name evidence="10" type="ORF">ASZ90_010760</name>
</gene>
<feature type="transmembrane region" description="Helical" evidence="8">
    <location>
        <begin position="176"/>
        <end position="202"/>
    </location>
</feature>
<dbReference type="NCBIfam" id="TIGR02141">
    <property type="entry name" value="modB_ABC"/>
    <property type="match status" value="1"/>
</dbReference>
<comment type="caution">
    <text evidence="10">The sequence shown here is derived from an EMBL/GenBank/DDBJ whole genome shotgun (WGS) entry which is preliminary data.</text>
</comment>
<dbReference type="AlphaFoldDB" id="A0A0W8FF27"/>
<name>A0A0W8FF27_9ZZZZ</name>
<protein>
    <submittedName>
        <fullName evidence="10">Molybdenum transport system permease protein modb</fullName>
    </submittedName>
</protein>
<dbReference type="Pfam" id="PF00528">
    <property type="entry name" value="BPD_transp_1"/>
    <property type="match status" value="1"/>
</dbReference>
<keyword evidence="3" id="KW-0500">Molybdenum</keyword>
<evidence type="ECO:0000313" key="10">
    <source>
        <dbReference type="EMBL" id="KUG19509.1"/>
    </source>
</evidence>
<dbReference type="InterPro" id="IPR005667">
    <property type="entry name" value="Sulph_transpt2"/>
</dbReference>
<dbReference type="InterPro" id="IPR011867">
    <property type="entry name" value="ModB_ABC"/>
</dbReference>
<evidence type="ECO:0000256" key="6">
    <source>
        <dbReference type="ARBA" id="ARBA00023032"/>
    </source>
</evidence>
<feature type="transmembrane region" description="Helical" evidence="8">
    <location>
        <begin position="59"/>
        <end position="82"/>
    </location>
</feature>
<dbReference type="PROSITE" id="PS50928">
    <property type="entry name" value="ABC_TM1"/>
    <property type="match status" value="1"/>
</dbReference>
<accession>A0A0W8FF27</accession>
<sequence length="271" mass="29693">MEVKRLRQSCRAILLTFGTGVLITLLLIFIVTPILALLFRISPDRFCASLSDPVVWDALVLSLTTATISTCVIVLLGTPVAWINARYCYSGREFVDTIIDLPLVLPPAVAGLALLMAFGRMGIIGRYFYESGISIAFTTLAVIIAQVFVALPFYVRQARASFEQLDTMYEQAARSLGSTTLPTFFIIVLPLVKSGLIAGAIMSFARALGEFGATIMFAGNIQGRTQTMPLAIYTTMQGDLNASITLSVILIIISFVVLFIVKFKLRRDVRF</sequence>
<reference evidence="10" key="1">
    <citation type="journal article" date="2015" name="Proc. Natl. Acad. Sci. U.S.A.">
        <title>Networks of energetic and metabolic interactions define dynamics in microbial communities.</title>
        <authorList>
            <person name="Embree M."/>
            <person name="Liu J.K."/>
            <person name="Al-Bassam M.M."/>
            <person name="Zengler K."/>
        </authorList>
    </citation>
    <scope>NUCLEOTIDE SEQUENCE</scope>
</reference>
<dbReference type="InterPro" id="IPR000515">
    <property type="entry name" value="MetI-like"/>
</dbReference>
<keyword evidence="7 8" id="KW-0472">Membrane</keyword>
<proteinExistence type="predicted"/>
<dbReference type="PANTHER" id="PTHR30406">
    <property type="entry name" value="SULFATE TRANSPORT SYSTEM PERMEASE PROTEIN"/>
    <property type="match status" value="1"/>
</dbReference>
<feature type="transmembrane region" description="Helical" evidence="8">
    <location>
        <begin position="12"/>
        <end position="39"/>
    </location>
</feature>
<evidence type="ECO:0000256" key="4">
    <source>
        <dbReference type="ARBA" id="ARBA00022692"/>
    </source>
</evidence>
<dbReference type="InterPro" id="IPR006469">
    <property type="entry name" value="NifC_ABC_porter"/>
</dbReference>
<dbReference type="PANTHER" id="PTHR30406:SF8">
    <property type="entry name" value="SULFATE TRANSPORT SYSTEM PERMEASE PROTEIN CYST"/>
    <property type="match status" value="1"/>
</dbReference>
<dbReference type="GO" id="GO:0015098">
    <property type="term" value="F:molybdate ion transmembrane transporter activity"/>
    <property type="evidence" value="ECO:0007669"/>
    <property type="project" value="InterPro"/>
</dbReference>
<evidence type="ECO:0000256" key="7">
    <source>
        <dbReference type="ARBA" id="ARBA00023136"/>
    </source>
</evidence>
<evidence type="ECO:0000256" key="5">
    <source>
        <dbReference type="ARBA" id="ARBA00022989"/>
    </source>
</evidence>
<organism evidence="10">
    <name type="scientific">hydrocarbon metagenome</name>
    <dbReference type="NCBI Taxonomy" id="938273"/>
    <lineage>
        <taxon>unclassified sequences</taxon>
        <taxon>metagenomes</taxon>
        <taxon>ecological metagenomes</taxon>
    </lineage>
</organism>
<feature type="transmembrane region" description="Helical" evidence="8">
    <location>
        <begin position="135"/>
        <end position="155"/>
    </location>
</feature>
<dbReference type="CDD" id="cd06261">
    <property type="entry name" value="TM_PBP2"/>
    <property type="match status" value="1"/>
</dbReference>
<dbReference type="SUPFAM" id="SSF161098">
    <property type="entry name" value="MetI-like"/>
    <property type="match status" value="1"/>
</dbReference>
<feature type="transmembrane region" description="Helical" evidence="8">
    <location>
        <begin position="103"/>
        <end position="129"/>
    </location>
</feature>
<dbReference type="InterPro" id="IPR035906">
    <property type="entry name" value="MetI-like_sf"/>
</dbReference>
<evidence type="ECO:0000259" key="9">
    <source>
        <dbReference type="PROSITE" id="PS50928"/>
    </source>
</evidence>
<evidence type="ECO:0000256" key="2">
    <source>
        <dbReference type="ARBA" id="ARBA00022448"/>
    </source>
</evidence>
<feature type="domain" description="ABC transmembrane type-1" evidence="9">
    <location>
        <begin position="59"/>
        <end position="261"/>
    </location>
</feature>
<dbReference type="GO" id="GO:0015419">
    <property type="term" value="F:ABC-type sulfate transporter activity"/>
    <property type="evidence" value="ECO:0007669"/>
    <property type="project" value="InterPro"/>
</dbReference>